<evidence type="ECO:0000259" key="2">
    <source>
        <dbReference type="Pfam" id="PF13508"/>
    </source>
</evidence>
<feature type="region of interest" description="Disordered" evidence="1">
    <location>
        <begin position="1"/>
        <end position="22"/>
    </location>
</feature>
<dbReference type="OrthoDB" id="3692150at2"/>
<name>A0A543DXW6_9PSEU</name>
<keyword evidence="3" id="KW-0808">Transferase</keyword>
<accession>A0A543DXW6</accession>
<dbReference type="Pfam" id="PF13508">
    <property type="entry name" value="Acetyltransf_7"/>
    <property type="match status" value="1"/>
</dbReference>
<dbReference type="AlphaFoldDB" id="A0A543DXW6"/>
<dbReference type="InterPro" id="IPR000182">
    <property type="entry name" value="GNAT_dom"/>
</dbReference>
<organism evidence="3 4">
    <name type="scientific">Pseudonocardia kunmingensis</name>
    <dbReference type="NCBI Taxonomy" id="630975"/>
    <lineage>
        <taxon>Bacteria</taxon>
        <taxon>Bacillati</taxon>
        <taxon>Actinomycetota</taxon>
        <taxon>Actinomycetes</taxon>
        <taxon>Pseudonocardiales</taxon>
        <taxon>Pseudonocardiaceae</taxon>
        <taxon>Pseudonocardia</taxon>
    </lineage>
</organism>
<dbReference type="EMBL" id="VFPA01000001">
    <property type="protein sequence ID" value="TQM14099.1"/>
    <property type="molecule type" value="Genomic_DNA"/>
</dbReference>
<evidence type="ECO:0000313" key="4">
    <source>
        <dbReference type="Proteomes" id="UP000315677"/>
    </source>
</evidence>
<dbReference type="InterPro" id="IPR016181">
    <property type="entry name" value="Acyl_CoA_acyltransferase"/>
</dbReference>
<dbReference type="Gene3D" id="3.40.630.30">
    <property type="match status" value="1"/>
</dbReference>
<dbReference type="CDD" id="cd04301">
    <property type="entry name" value="NAT_SF"/>
    <property type="match status" value="1"/>
</dbReference>
<sequence length="219" mass="24525">MSSTALSALHVKSGAPERDSRRRTWCDGRVTRAPARQLVQLGPDDLADRLTEALHVYVAAMGYPPSTARHRRTLWLEHVQRPGWRAVGWVDAADTLLGIAYGYTGGPGQWWYQEVRRGLLPAGPDAQLWLHDYFELTELHVRPDAQGHGLGESLLRALLAGVPSSRVLLSTPEYGTDAPGRAWRLYRRAGFQDVLRQHRFTGDARPFAVLGRHLPLETH</sequence>
<feature type="domain" description="N-acetyltransferase" evidence="2">
    <location>
        <begin position="134"/>
        <end position="192"/>
    </location>
</feature>
<protein>
    <submittedName>
        <fullName evidence="3">Acetyltransferase (GNAT) family protein</fullName>
    </submittedName>
</protein>
<comment type="caution">
    <text evidence="3">The sequence shown here is derived from an EMBL/GenBank/DDBJ whole genome shotgun (WGS) entry which is preliminary data.</text>
</comment>
<gene>
    <name evidence="3" type="ORF">FB558_0857</name>
</gene>
<proteinExistence type="predicted"/>
<evidence type="ECO:0000313" key="3">
    <source>
        <dbReference type="EMBL" id="TQM14099.1"/>
    </source>
</evidence>
<dbReference type="SUPFAM" id="SSF55729">
    <property type="entry name" value="Acyl-CoA N-acyltransferases (Nat)"/>
    <property type="match status" value="1"/>
</dbReference>
<dbReference type="Proteomes" id="UP000315677">
    <property type="component" value="Unassembled WGS sequence"/>
</dbReference>
<keyword evidence="4" id="KW-1185">Reference proteome</keyword>
<dbReference type="GO" id="GO:0016740">
    <property type="term" value="F:transferase activity"/>
    <property type="evidence" value="ECO:0007669"/>
    <property type="project" value="UniProtKB-KW"/>
</dbReference>
<reference evidence="3 4" key="1">
    <citation type="submission" date="2019-06" db="EMBL/GenBank/DDBJ databases">
        <title>Sequencing the genomes of 1000 actinobacteria strains.</title>
        <authorList>
            <person name="Klenk H.-P."/>
        </authorList>
    </citation>
    <scope>NUCLEOTIDE SEQUENCE [LARGE SCALE GENOMIC DNA]</scope>
    <source>
        <strain evidence="3 4">DSM 45301</strain>
    </source>
</reference>
<evidence type="ECO:0000256" key="1">
    <source>
        <dbReference type="SAM" id="MobiDB-lite"/>
    </source>
</evidence>